<keyword evidence="3 5" id="KW-1133">Transmembrane helix</keyword>
<dbReference type="InterPro" id="IPR036259">
    <property type="entry name" value="MFS_trans_sf"/>
</dbReference>
<dbReference type="AlphaFoldDB" id="A0A9W6YRK6"/>
<dbReference type="PANTHER" id="PTHR23502:SF7">
    <property type="entry name" value="DRUG_PROTON ANTIPORTER YHK8-RELATED"/>
    <property type="match status" value="1"/>
</dbReference>
<keyword evidence="8" id="KW-1185">Reference proteome</keyword>
<feature type="transmembrane region" description="Helical" evidence="5">
    <location>
        <begin position="320"/>
        <end position="341"/>
    </location>
</feature>
<organism evidence="7 8">
    <name type="scientific">Ambrosiozyma monospora</name>
    <name type="common">Yeast</name>
    <name type="synonym">Endomycopsis monosporus</name>
    <dbReference type="NCBI Taxonomy" id="43982"/>
    <lineage>
        <taxon>Eukaryota</taxon>
        <taxon>Fungi</taxon>
        <taxon>Dikarya</taxon>
        <taxon>Ascomycota</taxon>
        <taxon>Saccharomycotina</taxon>
        <taxon>Pichiomycetes</taxon>
        <taxon>Pichiales</taxon>
        <taxon>Pichiaceae</taxon>
        <taxon>Ambrosiozyma</taxon>
    </lineage>
</organism>
<feature type="transmembrane region" description="Helical" evidence="5">
    <location>
        <begin position="46"/>
        <end position="65"/>
    </location>
</feature>
<evidence type="ECO:0000256" key="2">
    <source>
        <dbReference type="ARBA" id="ARBA00022692"/>
    </source>
</evidence>
<comment type="subcellular location">
    <subcellularLocation>
        <location evidence="1">Membrane</location>
        <topology evidence="1">Multi-pass membrane protein</topology>
    </subcellularLocation>
</comment>
<evidence type="ECO:0000259" key="6">
    <source>
        <dbReference type="PROSITE" id="PS50850"/>
    </source>
</evidence>
<evidence type="ECO:0000256" key="5">
    <source>
        <dbReference type="SAM" id="Phobius"/>
    </source>
</evidence>
<dbReference type="EMBL" id="BSXU01000142">
    <property type="protein sequence ID" value="GMG19505.1"/>
    <property type="molecule type" value="Genomic_DNA"/>
</dbReference>
<feature type="transmembrane region" description="Helical" evidence="5">
    <location>
        <begin position="106"/>
        <end position="127"/>
    </location>
</feature>
<protein>
    <submittedName>
        <fullName evidence="7">Unnamed protein product</fullName>
    </submittedName>
</protein>
<dbReference type="Pfam" id="PF07690">
    <property type="entry name" value="MFS_1"/>
    <property type="match status" value="1"/>
</dbReference>
<dbReference type="FunFam" id="1.20.1250.20:FF:000082">
    <property type="entry name" value="MFS multidrug transporter, putative"/>
    <property type="match status" value="1"/>
</dbReference>
<dbReference type="Proteomes" id="UP001165063">
    <property type="component" value="Unassembled WGS sequence"/>
</dbReference>
<dbReference type="PROSITE" id="PS50850">
    <property type="entry name" value="MFS"/>
    <property type="match status" value="1"/>
</dbReference>
<evidence type="ECO:0000313" key="8">
    <source>
        <dbReference type="Proteomes" id="UP001165063"/>
    </source>
</evidence>
<dbReference type="PROSITE" id="PS00216">
    <property type="entry name" value="SUGAR_TRANSPORT_1"/>
    <property type="match status" value="1"/>
</dbReference>
<dbReference type="InterPro" id="IPR020846">
    <property type="entry name" value="MFS_dom"/>
</dbReference>
<gene>
    <name evidence="7" type="ORF">Amon01_000052000</name>
</gene>
<dbReference type="OrthoDB" id="9986881at2759"/>
<dbReference type="InterPro" id="IPR011701">
    <property type="entry name" value="MFS"/>
</dbReference>
<feature type="transmembrane region" description="Helical" evidence="5">
    <location>
        <begin position="281"/>
        <end position="300"/>
    </location>
</feature>
<keyword evidence="2 5" id="KW-0812">Transmembrane</keyword>
<dbReference type="GO" id="GO:0042908">
    <property type="term" value="P:xenobiotic transport"/>
    <property type="evidence" value="ECO:0007669"/>
    <property type="project" value="UniProtKB-ARBA"/>
</dbReference>
<reference evidence="7" key="1">
    <citation type="submission" date="2023-04" db="EMBL/GenBank/DDBJ databases">
        <title>Ambrosiozyma monospora NBRC 1965.</title>
        <authorList>
            <person name="Ichikawa N."/>
            <person name="Sato H."/>
            <person name="Tonouchi N."/>
        </authorList>
    </citation>
    <scope>NUCLEOTIDE SEQUENCE</scope>
    <source>
        <strain evidence="7">NBRC 1965</strain>
    </source>
</reference>
<evidence type="ECO:0000313" key="7">
    <source>
        <dbReference type="EMBL" id="GMG19505.1"/>
    </source>
</evidence>
<feature type="transmembrane region" description="Helical" evidence="5">
    <location>
        <begin position="234"/>
        <end position="261"/>
    </location>
</feature>
<feature type="transmembrane region" description="Helical" evidence="5">
    <location>
        <begin position="347"/>
        <end position="371"/>
    </location>
</feature>
<dbReference type="Gene3D" id="1.20.1250.20">
    <property type="entry name" value="MFS general substrate transporter like domains"/>
    <property type="match status" value="1"/>
</dbReference>
<dbReference type="PANTHER" id="PTHR23502">
    <property type="entry name" value="MAJOR FACILITATOR SUPERFAMILY"/>
    <property type="match status" value="1"/>
</dbReference>
<dbReference type="GO" id="GO:0005886">
    <property type="term" value="C:plasma membrane"/>
    <property type="evidence" value="ECO:0007669"/>
    <property type="project" value="TreeGrafter"/>
</dbReference>
<feature type="transmembrane region" description="Helical" evidence="5">
    <location>
        <begin position="413"/>
        <end position="433"/>
    </location>
</feature>
<feature type="transmembrane region" description="Helical" evidence="5">
    <location>
        <begin position="77"/>
        <end position="94"/>
    </location>
</feature>
<evidence type="ECO:0000256" key="4">
    <source>
        <dbReference type="ARBA" id="ARBA00023136"/>
    </source>
</evidence>
<comment type="caution">
    <text evidence="7">The sequence shown here is derived from an EMBL/GenBank/DDBJ whole genome shotgun (WGS) entry which is preliminary data.</text>
</comment>
<sequence length="451" mass="50157">MYLLPTWRKWLIVATLSLIGLDICLLSSCWSLSTDIMDEYHVSHEVFVLGISLYIFGMACGPLFLSPISEFYGRRSTYILGLVLCMCFQVVTCFSKNFGAMLFGRYMSGLFGSVFLSVAPGTIADIFSKETIGVPLSVYSLTPFLGPNLAPALAGGITQSPINYMWTFYILLIFTGALFVLLLIVVPETYRPVLLKRKAAELRKSTGNKDLYAPLEKSQQSLFRSIITAPKRPLSVLIFDPMMTVLCFYSGVILGIVYLFFVSIPYTFKQVYHFNIFEQGLAFLGMAVGMFSSSISSQYFSKLYLKLCKKNGHPEPEFRFPSLMAGGILAPVSLILLAFTTYKQCHWIGAIISSGIYGLSTGLIITSIFTYTVDAYKLYAASGAAANTFTRCTMAAIFPLFGLQMYQGLGIHYATLLLACVSLLLTPVPFIFYKFGKTLREKSPYAWTDDE</sequence>
<dbReference type="CDD" id="cd17323">
    <property type="entry name" value="MFS_Tpo1_MDR_like"/>
    <property type="match status" value="1"/>
</dbReference>
<dbReference type="SUPFAM" id="SSF103473">
    <property type="entry name" value="MFS general substrate transporter"/>
    <property type="match status" value="1"/>
</dbReference>
<evidence type="ECO:0000256" key="1">
    <source>
        <dbReference type="ARBA" id="ARBA00004141"/>
    </source>
</evidence>
<dbReference type="GO" id="GO:0140115">
    <property type="term" value="P:export across plasma membrane"/>
    <property type="evidence" value="ECO:0007669"/>
    <property type="project" value="UniProtKB-ARBA"/>
</dbReference>
<dbReference type="InterPro" id="IPR005829">
    <property type="entry name" value="Sugar_transporter_CS"/>
</dbReference>
<feature type="transmembrane region" description="Helical" evidence="5">
    <location>
        <begin position="166"/>
        <end position="186"/>
    </location>
</feature>
<accession>A0A9W6YRK6</accession>
<proteinExistence type="predicted"/>
<keyword evidence="4 5" id="KW-0472">Membrane</keyword>
<name>A0A9W6YRK6_AMBMO</name>
<feature type="domain" description="Major facilitator superfamily (MFS) profile" evidence="6">
    <location>
        <begin position="8"/>
        <end position="437"/>
    </location>
</feature>
<evidence type="ECO:0000256" key="3">
    <source>
        <dbReference type="ARBA" id="ARBA00022989"/>
    </source>
</evidence>
<feature type="transmembrane region" description="Helical" evidence="5">
    <location>
        <begin position="12"/>
        <end position="34"/>
    </location>
</feature>
<dbReference type="GO" id="GO:0022857">
    <property type="term" value="F:transmembrane transporter activity"/>
    <property type="evidence" value="ECO:0007669"/>
    <property type="project" value="InterPro"/>
</dbReference>